<evidence type="ECO:0000256" key="1">
    <source>
        <dbReference type="SAM" id="MobiDB-lite"/>
    </source>
</evidence>
<protein>
    <submittedName>
        <fullName evidence="2">Uncharacterized protein</fullName>
    </submittedName>
</protein>
<name>A0A3L6RLW7_PANMI</name>
<sequence length="117" mass="12637">MRRGRRPRGPAEDTSSIPRPSRACSAPPRRPSIAGDHPTLPSLFSSALDTGRLILRWPSLVQPAGIASTNLGNGKLRHHTSSLVCSSSQARSTAPAWRRNTVGELKVKSFKSKCGRL</sequence>
<feature type="compositionally biased region" description="Low complexity" evidence="1">
    <location>
        <begin position="15"/>
        <end position="34"/>
    </location>
</feature>
<proteinExistence type="predicted"/>
<dbReference type="Proteomes" id="UP000275267">
    <property type="component" value="Unassembled WGS sequence"/>
</dbReference>
<dbReference type="EMBL" id="PQIB02000008">
    <property type="protein sequence ID" value="RLN05446.1"/>
    <property type="molecule type" value="Genomic_DNA"/>
</dbReference>
<evidence type="ECO:0000313" key="2">
    <source>
        <dbReference type="EMBL" id="RLN05446.1"/>
    </source>
</evidence>
<accession>A0A3L6RLW7</accession>
<dbReference type="AlphaFoldDB" id="A0A3L6RLW7"/>
<gene>
    <name evidence="2" type="ORF">C2845_PM13G07780</name>
</gene>
<evidence type="ECO:0000313" key="3">
    <source>
        <dbReference type="Proteomes" id="UP000275267"/>
    </source>
</evidence>
<feature type="region of interest" description="Disordered" evidence="1">
    <location>
        <begin position="1"/>
        <end position="39"/>
    </location>
</feature>
<reference evidence="3" key="1">
    <citation type="journal article" date="2019" name="Nat. Commun.">
        <title>The genome of broomcorn millet.</title>
        <authorList>
            <person name="Zou C."/>
            <person name="Miki D."/>
            <person name="Li D."/>
            <person name="Tang Q."/>
            <person name="Xiao L."/>
            <person name="Rajput S."/>
            <person name="Deng P."/>
            <person name="Jia W."/>
            <person name="Huang R."/>
            <person name="Zhang M."/>
            <person name="Sun Y."/>
            <person name="Hu J."/>
            <person name="Fu X."/>
            <person name="Schnable P.S."/>
            <person name="Li F."/>
            <person name="Zhang H."/>
            <person name="Feng B."/>
            <person name="Zhu X."/>
            <person name="Liu R."/>
            <person name="Schnable J.C."/>
            <person name="Zhu J.-K."/>
            <person name="Zhang H."/>
        </authorList>
    </citation>
    <scope>NUCLEOTIDE SEQUENCE [LARGE SCALE GENOMIC DNA]</scope>
</reference>
<organism evidence="2 3">
    <name type="scientific">Panicum miliaceum</name>
    <name type="common">Proso millet</name>
    <name type="synonym">Broomcorn millet</name>
    <dbReference type="NCBI Taxonomy" id="4540"/>
    <lineage>
        <taxon>Eukaryota</taxon>
        <taxon>Viridiplantae</taxon>
        <taxon>Streptophyta</taxon>
        <taxon>Embryophyta</taxon>
        <taxon>Tracheophyta</taxon>
        <taxon>Spermatophyta</taxon>
        <taxon>Magnoliopsida</taxon>
        <taxon>Liliopsida</taxon>
        <taxon>Poales</taxon>
        <taxon>Poaceae</taxon>
        <taxon>PACMAD clade</taxon>
        <taxon>Panicoideae</taxon>
        <taxon>Panicodae</taxon>
        <taxon>Paniceae</taxon>
        <taxon>Panicinae</taxon>
        <taxon>Panicum</taxon>
        <taxon>Panicum sect. Panicum</taxon>
    </lineage>
</organism>
<keyword evidence="3" id="KW-1185">Reference proteome</keyword>
<comment type="caution">
    <text evidence="2">The sequence shown here is derived from an EMBL/GenBank/DDBJ whole genome shotgun (WGS) entry which is preliminary data.</text>
</comment>